<dbReference type="SMART" id="SM00911">
    <property type="entry name" value="HWE_HK"/>
    <property type="match status" value="1"/>
</dbReference>
<dbReference type="InterPro" id="IPR000014">
    <property type="entry name" value="PAS"/>
</dbReference>
<dbReference type="Pfam" id="PF25487">
    <property type="entry name" value="ETR1_N"/>
    <property type="match status" value="1"/>
</dbReference>
<evidence type="ECO:0000256" key="3">
    <source>
        <dbReference type="ARBA" id="ARBA00021740"/>
    </source>
</evidence>
<keyword evidence="10" id="KW-0418">Kinase</keyword>
<gene>
    <name evidence="16" type="ORF">MUB46_17460</name>
</gene>
<evidence type="ECO:0000256" key="14">
    <source>
        <dbReference type="SAM" id="Phobius"/>
    </source>
</evidence>
<evidence type="ECO:0000256" key="13">
    <source>
        <dbReference type="SAM" id="Coils"/>
    </source>
</evidence>
<keyword evidence="11" id="KW-0067">ATP-binding</keyword>
<evidence type="ECO:0000259" key="15">
    <source>
        <dbReference type="PROSITE" id="PS50113"/>
    </source>
</evidence>
<dbReference type="PROSITE" id="PS50113">
    <property type="entry name" value="PAC"/>
    <property type="match status" value="1"/>
</dbReference>
<evidence type="ECO:0000313" key="17">
    <source>
        <dbReference type="Proteomes" id="UP001320898"/>
    </source>
</evidence>
<feature type="coiled-coil region" evidence="13">
    <location>
        <begin position="148"/>
        <end position="175"/>
    </location>
</feature>
<dbReference type="AlphaFoldDB" id="A0AAW5R4V4"/>
<dbReference type="InterPro" id="IPR000700">
    <property type="entry name" value="PAS-assoc_C"/>
</dbReference>
<keyword evidence="8" id="KW-0677">Repeat</keyword>
<dbReference type="InterPro" id="IPR035965">
    <property type="entry name" value="PAS-like_dom_sf"/>
</dbReference>
<protein>
    <recommendedName>
        <fullName evidence="3">Blue-light-activated histidine kinase</fullName>
        <ecNumber evidence="2">2.7.13.3</ecNumber>
    </recommendedName>
</protein>
<proteinExistence type="predicted"/>
<keyword evidence="9" id="KW-0547">Nucleotide-binding</keyword>
<accession>A0AAW5R4V4</accession>
<keyword evidence="14" id="KW-1133">Transmembrane helix</keyword>
<dbReference type="GO" id="GO:0005524">
    <property type="term" value="F:ATP binding"/>
    <property type="evidence" value="ECO:0007669"/>
    <property type="project" value="UniProtKB-KW"/>
</dbReference>
<dbReference type="Proteomes" id="UP001320898">
    <property type="component" value="Unassembled WGS sequence"/>
</dbReference>
<dbReference type="SUPFAM" id="SSF55874">
    <property type="entry name" value="ATPase domain of HSP90 chaperone/DNA topoisomerase II/histidine kinase"/>
    <property type="match status" value="1"/>
</dbReference>
<keyword evidence="12" id="KW-0843">Virulence</keyword>
<dbReference type="PANTHER" id="PTHR41523:SF7">
    <property type="entry name" value="HISTIDINE KINASE"/>
    <property type="match status" value="1"/>
</dbReference>
<evidence type="ECO:0000256" key="6">
    <source>
        <dbReference type="ARBA" id="ARBA00022643"/>
    </source>
</evidence>
<evidence type="ECO:0000256" key="12">
    <source>
        <dbReference type="ARBA" id="ARBA00023026"/>
    </source>
</evidence>
<dbReference type="InterPro" id="IPR036890">
    <property type="entry name" value="HATPase_C_sf"/>
</dbReference>
<dbReference type="Pfam" id="PF07536">
    <property type="entry name" value="HWE_HK"/>
    <property type="match status" value="1"/>
</dbReference>
<evidence type="ECO:0000256" key="1">
    <source>
        <dbReference type="ARBA" id="ARBA00000085"/>
    </source>
</evidence>
<evidence type="ECO:0000256" key="10">
    <source>
        <dbReference type="ARBA" id="ARBA00022777"/>
    </source>
</evidence>
<reference evidence="16 17" key="1">
    <citation type="submission" date="2022-04" db="EMBL/GenBank/DDBJ databases">
        <authorList>
            <person name="Ye Y.-Q."/>
            <person name="Du Z.-J."/>
        </authorList>
    </citation>
    <scope>NUCLEOTIDE SEQUENCE [LARGE SCALE GENOMIC DNA]</scope>
    <source>
        <strain evidence="16 17">A6E488</strain>
    </source>
</reference>
<dbReference type="Gene3D" id="3.30.450.20">
    <property type="entry name" value="PAS domain"/>
    <property type="match status" value="2"/>
</dbReference>
<comment type="catalytic activity">
    <reaction evidence="1">
        <text>ATP + protein L-histidine = ADP + protein N-phospho-L-histidine.</text>
        <dbReference type="EC" id="2.7.13.3"/>
    </reaction>
</comment>
<dbReference type="InterPro" id="IPR013656">
    <property type="entry name" value="PAS_4"/>
</dbReference>
<keyword evidence="7" id="KW-0808">Transferase</keyword>
<dbReference type="InterPro" id="IPR011102">
    <property type="entry name" value="Sig_transdc_His_kinase_HWE"/>
</dbReference>
<evidence type="ECO:0000256" key="5">
    <source>
        <dbReference type="ARBA" id="ARBA00022630"/>
    </source>
</evidence>
<keyword evidence="4" id="KW-0597">Phosphoprotein</keyword>
<dbReference type="PANTHER" id="PTHR41523">
    <property type="entry name" value="TWO-COMPONENT SYSTEM SENSOR PROTEIN"/>
    <property type="match status" value="1"/>
</dbReference>
<name>A0AAW5R4V4_9HYPH</name>
<evidence type="ECO:0000256" key="2">
    <source>
        <dbReference type="ARBA" id="ARBA00012438"/>
    </source>
</evidence>
<keyword evidence="17" id="KW-1185">Reference proteome</keyword>
<dbReference type="InterPro" id="IPR058544">
    <property type="entry name" value="ETR1_N"/>
</dbReference>
<evidence type="ECO:0000256" key="9">
    <source>
        <dbReference type="ARBA" id="ARBA00022741"/>
    </source>
</evidence>
<dbReference type="EMBL" id="JALIDZ010000008">
    <property type="protein sequence ID" value="MCT8973654.1"/>
    <property type="molecule type" value="Genomic_DNA"/>
</dbReference>
<evidence type="ECO:0000256" key="8">
    <source>
        <dbReference type="ARBA" id="ARBA00022737"/>
    </source>
</evidence>
<sequence length="619" mass="68199">MDQIVEYVFGAANFVPHGYCLTWRPDLVALHAVSDAGIAAAYFAIPLAIVVFARRRGDITGEARQIAILFSAFIVLCGITHLGGLLTLWYPYYGLDGMAKAATAFVSILTAIVVWRMLPRLVAIASPRQIEVINQRLVEEAAARDRAYGDLEAARRDLERQVAERTRELAEVRQLFEAATRGAQITVSSQDRDLRYTWIHNPWLGMRESDVVGKADDALFPELACATIVAHKRRAIEASRPDTFEVEIPNGDASSWFRIDVTPLTDGEGGVTGIACTAIDITGSKRLEEMRADLSRRLSESVQRFNVALRSGDIVVFSQDTDLRYIWTNRNDTVLRPVVGKTDADLHKEPDLTPIVALKTEAMAAKEPRSGEIRVDGGDAVRWFDLFVEPTVAVDGVVTGVTCAAIDITDAKRSEEQMRLVMRELTHRSKNLLAVVQAIARQTAQQAGTVGEFVDGFGERLRALAGAQDLLVAENWSGVRLEQVIRGQIGHYMPQDRSRVVVEGPEVTLTPEATQVLALALHELATNAAKYGALSNDAGIVTVTWRLEVADDDVALRFDWQETGGPPVEPPTRRGFGRIVVEQNVARSLDAHVDLQFPQQGVRATFVIPLEQLNPPARR</sequence>
<keyword evidence="5" id="KW-0285">Flavoprotein</keyword>
<keyword evidence="13" id="KW-0175">Coiled coil</keyword>
<keyword evidence="14" id="KW-0812">Transmembrane</keyword>
<evidence type="ECO:0000256" key="4">
    <source>
        <dbReference type="ARBA" id="ARBA00022553"/>
    </source>
</evidence>
<organism evidence="16 17">
    <name type="scientific">Microbaculum marinisediminis</name>
    <dbReference type="NCBI Taxonomy" id="2931392"/>
    <lineage>
        <taxon>Bacteria</taxon>
        <taxon>Pseudomonadati</taxon>
        <taxon>Pseudomonadota</taxon>
        <taxon>Alphaproteobacteria</taxon>
        <taxon>Hyphomicrobiales</taxon>
        <taxon>Tepidamorphaceae</taxon>
        <taxon>Microbaculum</taxon>
    </lineage>
</organism>
<feature type="transmembrane region" description="Helical" evidence="14">
    <location>
        <begin position="66"/>
        <end position="92"/>
    </location>
</feature>
<dbReference type="GO" id="GO:0004673">
    <property type="term" value="F:protein histidine kinase activity"/>
    <property type="evidence" value="ECO:0007669"/>
    <property type="project" value="UniProtKB-EC"/>
</dbReference>
<feature type="transmembrane region" description="Helical" evidence="14">
    <location>
        <begin position="36"/>
        <end position="54"/>
    </location>
</feature>
<feature type="domain" description="PAC" evidence="15">
    <location>
        <begin position="240"/>
        <end position="293"/>
    </location>
</feature>
<keyword evidence="14" id="KW-0472">Membrane</keyword>
<evidence type="ECO:0000313" key="16">
    <source>
        <dbReference type="EMBL" id="MCT8973654.1"/>
    </source>
</evidence>
<dbReference type="RefSeq" id="WP_261617235.1">
    <property type="nucleotide sequence ID" value="NZ_JALIDZ010000008.1"/>
</dbReference>
<dbReference type="EC" id="2.7.13.3" evidence="2"/>
<comment type="caution">
    <text evidence="16">The sequence shown here is derived from an EMBL/GenBank/DDBJ whole genome shotgun (WGS) entry which is preliminary data.</text>
</comment>
<dbReference type="Pfam" id="PF08448">
    <property type="entry name" value="PAS_4"/>
    <property type="match status" value="2"/>
</dbReference>
<evidence type="ECO:0000256" key="7">
    <source>
        <dbReference type="ARBA" id="ARBA00022679"/>
    </source>
</evidence>
<dbReference type="Gene3D" id="3.30.565.10">
    <property type="entry name" value="Histidine kinase-like ATPase, C-terminal domain"/>
    <property type="match status" value="1"/>
</dbReference>
<dbReference type="SUPFAM" id="SSF55785">
    <property type="entry name" value="PYP-like sensor domain (PAS domain)"/>
    <property type="match status" value="2"/>
</dbReference>
<keyword evidence="6" id="KW-0288">FMN</keyword>
<evidence type="ECO:0000256" key="11">
    <source>
        <dbReference type="ARBA" id="ARBA00022840"/>
    </source>
</evidence>
<dbReference type="CDD" id="cd00130">
    <property type="entry name" value="PAS"/>
    <property type="match status" value="1"/>
</dbReference>